<feature type="domain" description="GST N-terminal" evidence="2">
    <location>
        <begin position="2"/>
        <end position="83"/>
    </location>
</feature>
<dbReference type="PANTHER" id="PTHR44051">
    <property type="entry name" value="GLUTATHIONE S-TRANSFERASE-RELATED"/>
    <property type="match status" value="1"/>
</dbReference>
<evidence type="ECO:0000313" key="4">
    <source>
        <dbReference type="Proteomes" id="UP001385499"/>
    </source>
</evidence>
<dbReference type="Gene3D" id="3.40.30.10">
    <property type="entry name" value="Glutaredoxin"/>
    <property type="match status" value="1"/>
</dbReference>
<dbReference type="SFLD" id="SFLDG00358">
    <property type="entry name" value="Main_(cytGST)"/>
    <property type="match status" value="1"/>
</dbReference>
<dbReference type="Pfam" id="PF02798">
    <property type="entry name" value="GST_N"/>
    <property type="match status" value="1"/>
</dbReference>
<dbReference type="InterPro" id="IPR036249">
    <property type="entry name" value="Thioredoxin-like_sf"/>
</dbReference>
<dbReference type="Gene3D" id="1.20.1050.10">
    <property type="match status" value="1"/>
</dbReference>
<proteinExistence type="inferred from homology"/>
<dbReference type="CDD" id="cd03207">
    <property type="entry name" value="GST_C_8"/>
    <property type="match status" value="1"/>
</dbReference>
<dbReference type="SUPFAM" id="SSF52833">
    <property type="entry name" value="Thioredoxin-like"/>
    <property type="match status" value="1"/>
</dbReference>
<comment type="similarity">
    <text evidence="1">Belongs to the GST superfamily.</text>
</comment>
<evidence type="ECO:0000313" key="3">
    <source>
        <dbReference type="EMBL" id="MEJ8476745.1"/>
    </source>
</evidence>
<organism evidence="3 4">
    <name type="scientific">Roseibium algae</name>
    <dbReference type="NCBI Taxonomy" id="3123038"/>
    <lineage>
        <taxon>Bacteria</taxon>
        <taxon>Pseudomonadati</taxon>
        <taxon>Pseudomonadota</taxon>
        <taxon>Alphaproteobacteria</taxon>
        <taxon>Hyphomicrobiales</taxon>
        <taxon>Stappiaceae</taxon>
        <taxon>Roseibium</taxon>
    </lineage>
</organism>
<comment type="caution">
    <text evidence="3">The sequence shown here is derived from an EMBL/GenBank/DDBJ whole genome shotgun (WGS) entry which is preliminary data.</text>
</comment>
<protein>
    <submittedName>
        <fullName evidence="3">Glutathione S-transferase family protein</fullName>
    </submittedName>
</protein>
<dbReference type="SFLD" id="SFLDG01150">
    <property type="entry name" value="Main.1:_Beta-like"/>
    <property type="match status" value="1"/>
</dbReference>
<name>A0ABU8TT57_9HYPH</name>
<dbReference type="InterPro" id="IPR004045">
    <property type="entry name" value="Glutathione_S-Trfase_N"/>
</dbReference>
<dbReference type="Pfam" id="PF00043">
    <property type="entry name" value="GST_C"/>
    <property type="match status" value="1"/>
</dbReference>
<dbReference type="Proteomes" id="UP001385499">
    <property type="component" value="Unassembled WGS sequence"/>
</dbReference>
<dbReference type="CDD" id="cd03046">
    <property type="entry name" value="GST_N_GTT1_like"/>
    <property type="match status" value="1"/>
</dbReference>
<dbReference type="SFLD" id="SFLDS00019">
    <property type="entry name" value="Glutathione_Transferase_(cytos"/>
    <property type="match status" value="1"/>
</dbReference>
<reference evidence="3 4" key="1">
    <citation type="submission" date="2024-02" db="EMBL/GenBank/DDBJ databases">
        <title>Roseibium algae sp. nov., isolated from marine alga (Grateloupia sp.), showing potential in myo-inositol conversion.</title>
        <authorList>
            <person name="Wang Y."/>
        </authorList>
    </citation>
    <scope>NUCLEOTIDE SEQUENCE [LARGE SCALE GENOMIC DNA]</scope>
    <source>
        <strain evidence="3 4">H3510</strain>
    </source>
</reference>
<dbReference type="InterPro" id="IPR004046">
    <property type="entry name" value="GST_C"/>
</dbReference>
<evidence type="ECO:0000256" key="1">
    <source>
        <dbReference type="RuleBase" id="RU003494"/>
    </source>
</evidence>
<dbReference type="InterPro" id="IPR036282">
    <property type="entry name" value="Glutathione-S-Trfase_C_sf"/>
</dbReference>
<dbReference type="RefSeq" id="WP_340277485.1">
    <property type="nucleotide sequence ID" value="NZ_JBAKIA010000025.1"/>
</dbReference>
<dbReference type="EMBL" id="JBAKIA010000025">
    <property type="protein sequence ID" value="MEJ8476745.1"/>
    <property type="molecule type" value="Genomic_DNA"/>
</dbReference>
<gene>
    <name evidence="3" type="ORF">V6575_21905</name>
</gene>
<keyword evidence="4" id="KW-1185">Reference proteome</keyword>
<dbReference type="InterPro" id="IPR040079">
    <property type="entry name" value="Glutathione_S-Trfase"/>
</dbReference>
<dbReference type="PANTHER" id="PTHR44051:SF21">
    <property type="entry name" value="GLUTATHIONE S-TRANSFERASE FAMILY PROTEIN"/>
    <property type="match status" value="1"/>
</dbReference>
<sequence length="212" mass="23766">MHDKITFYYAPQTRALSTAILLDELNAPYELHVLNMKVQENRQPEFLALNPLGKVPAILHGDTLVTEQVAIQLYLGDLFPNAGITPAIADPRRGSYLRWMVIYAACFEPALVDAFMKREPVDETMSPYGTHEQVIDLIRAQLSTGPYLLGDRFTVADVLWATALMWTMQFGIAPKLQEFTDYTARVFERPCFKQALEKDASMAAEHEAAAAG</sequence>
<dbReference type="PROSITE" id="PS50404">
    <property type="entry name" value="GST_NTER"/>
    <property type="match status" value="1"/>
</dbReference>
<evidence type="ECO:0000259" key="2">
    <source>
        <dbReference type="PROSITE" id="PS50404"/>
    </source>
</evidence>
<accession>A0ABU8TT57</accession>
<dbReference type="SUPFAM" id="SSF47616">
    <property type="entry name" value="GST C-terminal domain-like"/>
    <property type="match status" value="1"/>
</dbReference>